<evidence type="ECO:0000256" key="5">
    <source>
        <dbReference type="PROSITE-ProRule" id="PRU00169"/>
    </source>
</evidence>
<dbReference type="PRINTS" id="PR00038">
    <property type="entry name" value="HTHLUXR"/>
</dbReference>
<dbReference type="PROSITE" id="PS50043">
    <property type="entry name" value="HTH_LUXR_2"/>
    <property type="match status" value="1"/>
</dbReference>
<dbReference type="CDD" id="cd17535">
    <property type="entry name" value="REC_NarL-like"/>
    <property type="match status" value="1"/>
</dbReference>
<dbReference type="SUPFAM" id="SSF46894">
    <property type="entry name" value="C-terminal effector domain of the bipartite response regulators"/>
    <property type="match status" value="1"/>
</dbReference>
<reference evidence="8" key="1">
    <citation type="submission" date="2021-03" db="EMBL/GenBank/DDBJ databases">
        <title>Genome sequencing and assembly of Tianweitania sediminis.</title>
        <authorList>
            <person name="Chhetri G."/>
        </authorList>
    </citation>
    <scope>NUCLEOTIDE SEQUENCE</scope>
    <source>
        <strain evidence="8">Z8</strain>
    </source>
</reference>
<evidence type="ECO:0000256" key="4">
    <source>
        <dbReference type="ARBA" id="ARBA00023163"/>
    </source>
</evidence>
<evidence type="ECO:0000313" key="8">
    <source>
        <dbReference type="EMBL" id="MBP0438271.1"/>
    </source>
</evidence>
<dbReference type="GO" id="GO:0000160">
    <property type="term" value="P:phosphorelay signal transduction system"/>
    <property type="evidence" value="ECO:0007669"/>
    <property type="project" value="InterPro"/>
</dbReference>
<keyword evidence="2" id="KW-0805">Transcription regulation</keyword>
<evidence type="ECO:0000259" key="7">
    <source>
        <dbReference type="PROSITE" id="PS50110"/>
    </source>
</evidence>
<keyword evidence="9" id="KW-1185">Reference proteome</keyword>
<dbReference type="EMBL" id="JAGIYY010000001">
    <property type="protein sequence ID" value="MBP0438271.1"/>
    <property type="molecule type" value="Genomic_DNA"/>
</dbReference>
<proteinExistence type="predicted"/>
<dbReference type="Gene3D" id="3.40.50.2300">
    <property type="match status" value="1"/>
</dbReference>
<evidence type="ECO:0000259" key="6">
    <source>
        <dbReference type="PROSITE" id="PS50043"/>
    </source>
</evidence>
<keyword evidence="3" id="KW-0238">DNA-binding</keyword>
<dbReference type="InterPro" id="IPR011006">
    <property type="entry name" value="CheY-like_superfamily"/>
</dbReference>
<dbReference type="SMART" id="SM00448">
    <property type="entry name" value="REC"/>
    <property type="match status" value="1"/>
</dbReference>
<dbReference type="PROSITE" id="PS00622">
    <property type="entry name" value="HTH_LUXR_1"/>
    <property type="match status" value="1"/>
</dbReference>
<dbReference type="InterPro" id="IPR058245">
    <property type="entry name" value="NreC/VraR/RcsB-like_REC"/>
</dbReference>
<dbReference type="SMART" id="SM00421">
    <property type="entry name" value="HTH_LUXR"/>
    <property type="match status" value="1"/>
</dbReference>
<evidence type="ECO:0000256" key="2">
    <source>
        <dbReference type="ARBA" id="ARBA00023015"/>
    </source>
</evidence>
<dbReference type="InterPro" id="IPR001789">
    <property type="entry name" value="Sig_transdc_resp-reg_receiver"/>
</dbReference>
<dbReference type="CDD" id="cd06170">
    <property type="entry name" value="LuxR_C_like"/>
    <property type="match status" value="1"/>
</dbReference>
<name>A0A8J7R150_9HYPH</name>
<feature type="modified residue" description="4-aspartylphosphate" evidence="5">
    <location>
        <position position="54"/>
    </location>
</feature>
<dbReference type="InterPro" id="IPR016032">
    <property type="entry name" value="Sig_transdc_resp-reg_C-effctor"/>
</dbReference>
<dbReference type="Pfam" id="PF00072">
    <property type="entry name" value="Response_reg"/>
    <property type="match status" value="1"/>
</dbReference>
<comment type="caution">
    <text evidence="8">The sequence shown here is derived from an EMBL/GenBank/DDBJ whole genome shotgun (WGS) entry which is preliminary data.</text>
</comment>
<protein>
    <submittedName>
        <fullName evidence="8">Response regulator transcription factor</fullName>
    </submittedName>
</protein>
<dbReference type="SUPFAM" id="SSF52172">
    <property type="entry name" value="CheY-like"/>
    <property type="match status" value="1"/>
</dbReference>
<keyword evidence="4" id="KW-0804">Transcription</keyword>
<dbReference type="RefSeq" id="WP_209334184.1">
    <property type="nucleotide sequence ID" value="NZ_JAGIYY010000001.1"/>
</dbReference>
<dbReference type="Proteomes" id="UP000666240">
    <property type="component" value="Unassembled WGS sequence"/>
</dbReference>
<sequence>MIRVAIIDDHPLFREGVSRSLAELEGFEVVAEGASAEDALRIAAEHSPDIVLLDLSMPGSGLKAITPILMNDPDQKIVVLTVSEASEDVAEALKSGAKGFALKGVGSRALAEILRTVAGGETYVAPKLSAALLSRLTTPASPPEPDLLASLTARERQILDLVARGLSNKHVAIELDLHEKTVKHHMTRILAKLGVGNRTEAALAFRDALDRQNSGSPRT</sequence>
<feature type="domain" description="HTH luxR-type" evidence="6">
    <location>
        <begin position="144"/>
        <end position="209"/>
    </location>
</feature>
<dbReference type="InterPro" id="IPR000792">
    <property type="entry name" value="Tscrpt_reg_LuxR_C"/>
</dbReference>
<dbReference type="PANTHER" id="PTHR43214:SF41">
    <property type="entry name" value="NITRATE_NITRITE RESPONSE REGULATOR PROTEIN NARP"/>
    <property type="match status" value="1"/>
</dbReference>
<feature type="domain" description="Response regulatory" evidence="7">
    <location>
        <begin position="3"/>
        <end position="118"/>
    </location>
</feature>
<accession>A0A8J7R150</accession>
<dbReference type="PANTHER" id="PTHR43214">
    <property type="entry name" value="TWO-COMPONENT RESPONSE REGULATOR"/>
    <property type="match status" value="1"/>
</dbReference>
<gene>
    <name evidence="8" type="ORF">J5Y06_06390</name>
</gene>
<dbReference type="InterPro" id="IPR039420">
    <property type="entry name" value="WalR-like"/>
</dbReference>
<evidence type="ECO:0000256" key="1">
    <source>
        <dbReference type="ARBA" id="ARBA00022553"/>
    </source>
</evidence>
<dbReference type="AlphaFoldDB" id="A0A8J7R150"/>
<evidence type="ECO:0000313" key="9">
    <source>
        <dbReference type="Proteomes" id="UP000666240"/>
    </source>
</evidence>
<dbReference type="GO" id="GO:0006355">
    <property type="term" value="P:regulation of DNA-templated transcription"/>
    <property type="evidence" value="ECO:0007669"/>
    <property type="project" value="InterPro"/>
</dbReference>
<evidence type="ECO:0000256" key="3">
    <source>
        <dbReference type="ARBA" id="ARBA00023125"/>
    </source>
</evidence>
<keyword evidence="1 5" id="KW-0597">Phosphoprotein</keyword>
<organism evidence="8 9">
    <name type="scientific">Tianweitania sediminis</name>
    <dbReference type="NCBI Taxonomy" id="1502156"/>
    <lineage>
        <taxon>Bacteria</taxon>
        <taxon>Pseudomonadati</taxon>
        <taxon>Pseudomonadota</taxon>
        <taxon>Alphaproteobacteria</taxon>
        <taxon>Hyphomicrobiales</taxon>
        <taxon>Phyllobacteriaceae</taxon>
        <taxon>Tianweitania</taxon>
    </lineage>
</organism>
<dbReference type="GO" id="GO:0003677">
    <property type="term" value="F:DNA binding"/>
    <property type="evidence" value="ECO:0007669"/>
    <property type="project" value="UniProtKB-KW"/>
</dbReference>
<dbReference type="Pfam" id="PF00196">
    <property type="entry name" value="GerE"/>
    <property type="match status" value="1"/>
</dbReference>
<dbReference type="PROSITE" id="PS50110">
    <property type="entry name" value="RESPONSE_REGULATORY"/>
    <property type="match status" value="1"/>
</dbReference>